<dbReference type="OrthoDB" id="907479at2759"/>
<feature type="transmembrane region" description="Helical" evidence="11">
    <location>
        <begin position="248"/>
        <end position="269"/>
    </location>
</feature>
<evidence type="ECO:0000256" key="9">
    <source>
        <dbReference type="ARBA" id="ARBA00023004"/>
    </source>
</evidence>
<evidence type="ECO:0000256" key="2">
    <source>
        <dbReference type="ARBA" id="ARBA00004141"/>
    </source>
</evidence>
<keyword evidence="6" id="KW-0479">Metal-binding</keyword>
<dbReference type="InterPro" id="IPR006593">
    <property type="entry name" value="Cyt_b561/ferric_Rdtase_TM"/>
</dbReference>
<dbReference type="FunFam" id="1.20.120.1770:FF:000001">
    <property type="entry name" value="Cytochrome b reductase 1"/>
    <property type="match status" value="1"/>
</dbReference>
<dbReference type="InterPro" id="IPR043205">
    <property type="entry name" value="CYB561/CYBRD1-like"/>
</dbReference>
<sequence>MLTYCAWQFMQLFNFIKSYFRDKEATLTRLIEENMERVTHILAHSLPLLVVILMIYWMGNGLTAYNMEDGILRVKDISGFSWSHADLRVFNWHPLFMTFGLVFCVMQASLAYISLPFSHAANKRIHLSLHALGILSAALGAVAVFRYHNEHGITNLYSLHSWLGLTVLILLSINWLVGFAVFFYPGANSRVRELILPYHIGIGLSILGLVVATVEAGIMEKLTFNSSCNVNGKLNGQNVKGFMAPDCVLGNIIGLLVALSFISILITIWHAKHQDSTAHVEEEVTPLLNENDD</sequence>
<name>A0A976IFA3_BRELC</name>
<dbReference type="PANTHER" id="PTHR10106">
    <property type="entry name" value="CYTOCHROME B561-RELATED"/>
    <property type="match status" value="1"/>
</dbReference>
<evidence type="ECO:0000256" key="4">
    <source>
        <dbReference type="ARBA" id="ARBA00022617"/>
    </source>
</evidence>
<accession>A0A976IFA3</accession>
<comment type="caution">
    <text evidence="13">The sequence shown here is derived from an EMBL/GenBank/DDBJ whole genome shotgun (WGS) entry which is preliminary data.</text>
</comment>
<organism evidence="13 14">
    <name type="scientific">Bremia lactucae</name>
    <name type="common">Lettuce downy mildew</name>
    <dbReference type="NCBI Taxonomy" id="4779"/>
    <lineage>
        <taxon>Eukaryota</taxon>
        <taxon>Sar</taxon>
        <taxon>Stramenopiles</taxon>
        <taxon>Oomycota</taxon>
        <taxon>Peronosporomycetes</taxon>
        <taxon>Peronosporales</taxon>
        <taxon>Peronosporaceae</taxon>
        <taxon>Bremia</taxon>
    </lineage>
</organism>
<dbReference type="SMART" id="SM00665">
    <property type="entry name" value="B561"/>
    <property type="match status" value="1"/>
</dbReference>
<dbReference type="GeneID" id="94348781"/>
<dbReference type="Proteomes" id="UP000294530">
    <property type="component" value="Unassembled WGS sequence"/>
</dbReference>
<dbReference type="KEGG" id="blac:94348781"/>
<evidence type="ECO:0000256" key="10">
    <source>
        <dbReference type="ARBA" id="ARBA00023136"/>
    </source>
</evidence>
<feature type="domain" description="Cytochrome b561" evidence="12">
    <location>
        <begin position="42"/>
        <end position="269"/>
    </location>
</feature>
<keyword evidence="5 11" id="KW-0812">Transmembrane</keyword>
<proteinExistence type="predicted"/>
<evidence type="ECO:0000256" key="7">
    <source>
        <dbReference type="ARBA" id="ARBA00022982"/>
    </source>
</evidence>
<evidence type="ECO:0000256" key="11">
    <source>
        <dbReference type="SAM" id="Phobius"/>
    </source>
</evidence>
<gene>
    <name evidence="13" type="ORF">CCR75_005025</name>
</gene>
<keyword evidence="7" id="KW-0249">Electron transport</keyword>
<feature type="transmembrane region" description="Helical" evidence="11">
    <location>
        <begin position="159"/>
        <end position="184"/>
    </location>
</feature>
<dbReference type="GO" id="GO:0046872">
    <property type="term" value="F:metal ion binding"/>
    <property type="evidence" value="ECO:0007669"/>
    <property type="project" value="UniProtKB-KW"/>
</dbReference>
<evidence type="ECO:0000313" key="14">
    <source>
        <dbReference type="Proteomes" id="UP000294530"/>
    </source>
</evidence>
<dbReference type="EMBL" id="SHOA02000002">
    <property type="protein sequence ID" value="TDH69554.1"/>
    <property type="molecule type" value="Genomic_DNA"/>
</dbReference>
<evidence type="ECO:0000259" key="12">
    <source>
        <dbReference type="PROSITE" id="PS50939"/>
    </source>
</evidence>
<evidence type="ECO:0000256" key="8">
    <source>
        <dbReference type="ARBA" id="ARBA00022989"/>
    </source>
</evidence>
<keyword evidence="10 11" id="KW-0472">Membrane</keyword>
<dbReference type="PROSITE" id="PS50939">
    <property type="entry name" value="CYTOCHROME_B561"/>
    <property type="match status" value="1"/>
</dbReference>
<keyword evidence="8 11" id="KW-1133">Transmembrane helix</keyword>
<evidence type="ECO:0000256" key="1">
    <source>
        <dbReference type="ARBA" id="ARBA00001970"/>
    </source>
</evidence>
<dbReference type="Gene3D" id="1.20.120.1770">
    <property type="match status" value="1"/>
</dbReference>
<dbReference type="Pfam" id="PF03188">
    <property type="entry name" value="Cytochrom_B561"/>
    <property type="match status" value="1"/>
</dbReference>
<dbReference type="RefSeq" id="XP_067819053.1">
    <property type="nucleotide sequence ID" value="XM_067963110.1"/>
</dbReference>
<comment type="cofactor">
    <cofactor evidence="1">
        <name>heme b</name>
        <dbReference type="ChEBI" id="CHEBI:60344"/>
    </cofactor>
</comment>
<dbReference type="PANTHER" id="PTHR10106:SF0">
    <property type="entry name" value="LD36721P"/>
    <property type="match status" value="1"/>
</dbReference>
<evidence type="ECO:0000256" key="6">
    <source>
        <dbReference type="ARBA" id="ARBA00022723"/>
    </source>
</evidence>
<feature type="transmembrane region" description="Helical" evidence="11">
    <location>
        <begin position="196"/>
        <end position="214"/>
    </location>
</feature>
<protein>
    <recommendedName>
        <fullName evidence="12">Cytochrome b561 domain-containing protein</fullName>
    </recommendedName>
</protein>
<feature type="transmembrane region" description="Helical" evidence="11">
    <location>
        <begin position="38"/>
        <end position="58"/>
    </location>
</feature>
<dbReference type="GO" id="GO:0016491">
    <property type="term" value="F:oxidoreductase activity"/>
    <property type="evidence" value="ECO:0007669"/>
    <property type="project" value="InterPro"/>
</dbReference>
<keyword evidence="3" id="KW-0813">Transport</keyword>
<dbReference type="AlphaFoldDB" id="A0A976IFA3"/>
<reference evidence="13 14" key="1">
    <citation type="journal article" date="2021" name="Genome Biol.">
        <title>AFLAP: assembly-free linkage analysis pipeline using k-mers from genome sequencing data.</title>
        <authorList>
            <person name="Fletcher K."/>
            <person name="Zhang L."/>
            <person name="Gil J."/>
            <person name="Han R."/>
            <person name="Cavanaugh K."/>
            <person name="Michelmore R."/>
        </authorList>
    </citation>
    <scope>NUCLEOTIDE SEQUENCE [LARGE SCALE GENOMIC DNA]</scope>
    <source>
        <strain evidence="13 14">SF5</strain>
    </source>
</reference>
<keyword evidence="14" id="KW-1185">Reference proteome</keyword>
<keyword evidence="4" id="KW-0349">Heme</keyword>
<evidence type="ECO:0000256" key="3">
    <source>
        <dbReference type="ARBA" id="ARBA00022448"/>
    </source>
</evidence>
<feature type="transmembrane region" description="Helical" evidence="11">
    <location>
        <begin position="95"/>
        <end position="115"/>
    </location>
</feature>
<comment type="subcellular location">
    <subcellularLocation>
        <location evidence="2">Membrane</location>
        <topology evidence="2">Multi-pass membrane protein</topology>
    </subcellularLocation>
</comment>
<evidence type="ECO:0000256" key="5">
    <source>
        <dbReference type="ARBA" id="ARBA00022692"/>
    </source>
</evidence>
<keyword evidence="9" id="KW-0408">Iron</keyword>
<dbReference type="GO" id="GO:0016020">
    <property type="term" value="C:membrane"/>
    <property type="evidence" value="ECO:0007669"/>
    <property type="project" value="UniProtKB-SubCell"/>
</dbReference>
<feature type="transmembrane region" description="Helical" evidence="11">
    <location>
        <begin position="127"/>
        <end position="147"/>
    </location>
</feature>
<evidence type="ECO:0000313" key="13">
    <source>
        <dbReference type="EMBL" id="TDH69554.1"/>
    </source>
</evidence>